<keyword evidence="1" id="KW-0812">Transmembrane</keyword>
<protein>
    <recommendedName>
        <fullName evidence="4">Fungal N-terminal domain-containing protein</fullName>
    </recommendedName>
</protein>
<accession>A0A2K0TPJ4</accession>
<feature type="transmembrane region" description="Helical" evidence="1">
    <location>
        <begin position="6"/>
        <end position="29"/>
    </location>
</feature>
<proteinExistence type="predicted"/>
<evidence type="ECO:0008006" key="4">
    <source>
        <dbReference type="Google" id="ProtNLM"/>
    </source>
</evidence>
<keyword evidence="1" id="KW-1133">Transmembrane helix</keyword>
<dbReference type="AlphaFoldDB" id="A0A2K0TPJ4"/>
<evidence type="ECO:0000313" key="2">
    <source>
        <dbReference type="EMBL" id="PNP47434.1"/>
    </source>
</evidence>
<evidence type="ECO:0000313" key="3">
    <source>
        <dbReference type="Proteomes" id="UP000236546"/>
    </source>
</evidence>
<sequence length="97" mass="10638">MAEALGVASSVVGIISFGISIWQGLLTYYNAFRDSEEDIGQMCASMENVAKTLLAIDLTLRHGSFDQNIIAVVESSIDLCTQGRSLIRFAQLRRIAR</sequence>
<reference evidence="2 3" key="1">
    <citation type="submission" date="2017-02" db="EMBL/GenBank/DDBJ databases">
        <title>Genomes of Trichoderma spp. with biocontrol activity.</title>
        <authorList>
            <person name="Gardiner D."/>
            <person name="Kazan K."/>
            <person name="Vos C."/>
            <person name="Harvey P."/>
        </authorList>
    </citation>
    <scope>NUCLEOTIDE SEQUENCE [LARGE SCALE GENOMIC DNA]</scope>
    <source>
        <strain evidence="2 3">A5MH</strain>
    </source>
</reference>
<gene>
    <name evidence="2" type="ORF">TGAMA5MH_01253</name>
</gene>
<dbReference type="Proteomes" id="UP000236546">
    <property type="component" value="Unassembled WGS sequence"/>
</dbReference>
<dbReference type="OrthoDB" id="5243355at2759"/>
<comment type="caution">
    <text evidence="2">The sequence shown here is derived from an EMBL/GenBank/DDBJ whole genome shotgun (WGS) entry which is preliminary data.</text>
</comment>
<name>A0A2K0TPJ4_9HYPO</name>
<dbReference type="EMBL" id="MTYH01000013">
    <property type="protein sequence ID" value="PNP47434.1"/>
    <property type="molecule type" value="Genomic_DNA"/>
</dbReference>
<organism evidence="2 3">
    <name type="scientific">Trichoderma gamsii</name>
    <dbReference type="NCBI Taxonomy" id="398673"/>
    <lineage>
        <taxon>Eukaryota</taxon>
        <taxon>Fungi</taxon>
        <taxon>Dikarya</taxon>
        <taxon>Ascomycota</taxon>
        <taxon>Pezizomycotina</taxon>
        <taxon>Sordariomycetes</taxon>
        <taxon>Hypocreomycetidae</taxon>
        <taxon>Hypocreales</taxon>
        <taxon>Hypocreaceae</taxon>
        <taxon>Trichoderma</taxon>
    </lineage>
</organism>
<evidence type="ECO:0000256" key="1">
    <source>
        <dbReference type="SAM" id="Phobius"/>
    </source>
</evidence>
<keyword evidence="1" id="KW-0472">Membrane</keyword>